<protein>
    <recommendedName>
        <fullName evidence="3">C2H2-type domain-containing protein</fullName>
    </recommendedName>
</protein>
<feature type="compositionally biased region" description="Polar residues" evidence="2">
    <location>
        <begin position="564"/>
        <end position="574"/>
    </location>
</feature>
<dbReference type="OrthoDB" id="8020061at2759"/>
<dbReference type="AlphaFoldDB" id="A0A0K8U9W9"/>
<feature type="region of interest" description="Disordered" evidence="2">
    <location>
        <begin position="238"/>
        <end position="263"/>
    </location>
</feature>
<dbReference type="Gene3D" id="3.30.160.60">
    <property type="entry name" value="Classic Zinc Finger"/>
    <property type="match status" value="1"/>
</dbReference>
<dbReference type="EMBL" id="GDHF01028870">
    <property type="protein sequence ID" value="JAI23444.1"/>
    <property type="molecule type" value="Transcribed_RNA"/>
</dbReference>
<gene>
    <name evidence="4" type="ORF">c0_g1_i1</name>
</gene>
<dbReference type="GO" id="GO:0008270">
    <property type="term" value="F:zinc ion binding"/>
    <property type="evidence" value="ECO:0007669"/>
    <property type="project" value="UniProtKB-KW"/>
</dbReference>
<feature type="compositionally biased region" description="Basic and acidic residues" evidence="2">
    <location>
        <begin position="671"/>
        <end position="682"/>
    </location>
</feature>
<proteinExistence type="predicted"/>
<evidence type="ECO:0000313" key="4">
    <source>
        <dbReference type="EMBL" id="JAI23444.1"/>
    </source>
</evidence>
<feature type="compositionally biased region" description="Polar residues" evidence="2">
    <location>
        <begin position="683"/>
        <end position="696"/>
    </location>
</feature>
<dbReference type="PROSITE" id="PS00028">
    <property type="entry name" value="ZINC_FINGER_C2H2_1"/>
    <property type="match status" value="1"/>
</dbReference>
<dbReference type="InterPro" id="IPR013087">
    <property type="entry name" value="Znf_C2H2_type"/>
</dbReference>
<sequence length="696" mass="76791">MDISRQAFSEANTTGVSMYLSFDSSISSAAYKTLEATTCDLSMLSNMDHEEATVENSQEIHQNSTLEALDSHLNYLESVKDMDACSKLSALPKRILKEYNVVSSTPTKEQLLRSVEVVRGSSAERCVDLKFAFMDMDDKKVKNPTDKENALPPKEVTAISNKNDEASLRTIVEETSVVDEINTSKHKEEPNIQETTQKATNKISITDELSRDPEKLESKLSDINKRKSMIKKPLCEPDLKANRPSRISMNPNNRYTQNNIGTKSNIDKDINEIPKLMNKVLKFAEATITENDNTKTASLSDTRKSISYKPKGRSSMLPSSVASQGEKRPFAFTQRMSVLVKTTLNSPARKIARRSVLPNMQQNRKSIIPTGLSHNNRKNMLPVGRPVQTEVNTKCAPKPVIESTKQGPTNRKSMYPIVSAKGANVPPLTASNTKTRPTLSAKPESSFVCKVCGCKFSLKSLLDAHKRSHEGDGVPAFVKKTSTCVASAISSITNSNNGNKCRYCDKKFVLLRALHIHLLQNCPKIPPNDKRKLKFHEMDHVEKAQLPAVFHINTSGAKINSQIQATSTNVPPQRSHSDLSSISVSSTDSTNDKKALAEITIIANTAAAAVDGLLPEMAPPAARMVKKTTAHAGIHRTPNKAIICHICKISFKCIMDHIQHNMAVHFKNTETPKSNDEIDARKITTNANASATKQMQ</sequence>
<name>A0A0K8U9W9_BACLA</name>
<evidence type="ECO:0000256" key="2">
    <source>
        <dbReference type="SAM" id="MobiDB-lite"/>
    </source>
</evidence>
<dbReference type="PROSITE" id="PS50157">
    <property type="entry name" value="ZINC_FINGER_C2H2_2"/>
    <property type="match status" value="1"/>
</dbReference>
<dbReference type="InterPro" id="IPR036236">
    <property type="entry name" value="Znf_C2H2_sf"/>
</dbReference>
<feature type="region of interest" description="Disordered" evidence="2">
    <location>
        <begin position="294"/>
        <end position="325"/>
    </location>
</feature>
<feature type="region of interest" description="Disordered" evidence="2">
    <location>
        <begin position="671"/>
        <end position="696"/>
    </location>
</feature>
<feature type="compositionally biased region" description="Low complexity" evidence="2">
    <location>
        <begin position="578"/>
        <end position="588"/>
    </location>
</feature>
<accession>A0A0K8U9W9</accession>
<keyword evidence="1" id="KW-0862">Zinc</keyword>
<feature type="compositionally biased region" description="Polar residues" evidence="2">
    <location>
        <begin position="245"/>
        <end position="263"/>
    </location>
</feature>
<keyword evidence="1" id="KW-0863">Zinc-finger</keyword>
<organism evidence="4">
    <name type="scientific">Bactrocera latifrons</name>
    <name type="common">Malaysian fruit fly</name>
    <name type="synonym">Chaetodacus latifrons</name>
    <dbReference type="NCBI Taxonomy" id="174628"/>
    <lineage>
        <taxon>Eukaryota</taxon>
        <taxon>Metazoa</taxon>
        <taxon>Ecdysozoa</taxon>
        <taxon>Arthropoda</taxon>
        <taxon>Hexapoda</taxon>
        <taxon>Insecta</taxon>
        <taxon>Pterygota</taxon>
        <taxon>Neoptera</taxon>
        <taxon>Endopterygota</taxon>
        <taxon>Diptera</taxon>
        <taxon>Brachycera</taxon>
        <taxon>Muscomorpha</taxon>
        <taxon>Tephritoidea</taxon>
        <taxon>Tephritidae</taxon>
        <taxon>Bactrocera</taxon>
        <taxon>Bactrocera</taxon>
    </lineage>
</organism>
<dbReference type="SUPFAM" id="SSF57667">
    <property type="entry name" value="beta-beta-alpha zinc fingers"/>
    <property type="match status" value="1"/>
</dbReference>
<evidence type="ECO:0000256" key="1">
    <source>
        <dbReference type="PROSITE-ProRule" id="PRU00042"/>
    </source>
</evidence>
<feature type="domain" description="C2H2-type" evidence="3">
    <location>
        <begin position="447"/>
        <end position="474"/>
    </location>
</feature>
<evidence type="ECO:0000259" key="3">
    <source>
        <dbReference type="PROSITE" id="PS50157"/>
    </source>
</evidence>
<dbReference type="SMART" id="SM00355">
    <property type="entry name" value="ZnF_C2H2"/>
    <property type="match status" value="3"/>
</dbReference>
<reference evidence="4" key="1">
    <citation type="submission" date="2015-06" db="EMBL/GenBank/DDBJ databases">
        <authorList>
            <person name="Hoefler B.C."/>
            <person name="Straight P.D."/>
        </authorList>
    </citation>
    <scope>NUCLEOTIDE SEQUENCE</scope>
</reference>
<feature type="region of interest" description="Disordered" evidence="2">
    <location>
        <begin position="564"/>
        <end position="588"/>
    </location>
</feature>
<keyword evidence="1" id="KW-0479">Metal-binding</keyword>